<evidence type="ECO:0000256" key="1">
    <source>
        <dbReference type="ARBA" id="ARBA00022729"/>
    </source>
</evidence>
<dbReference type="Gene3D" id="3.40.50.2300">
    <property type="match status" value="2"/>
</dbReference>
<comment type="caution">
    <text evidence="4">The sequence shown here is derived from an EMBL/GenBank/DDBJ whole genome shotgun (WGS) entry which is preliminary data.</text>
</comment>
<dbReference type="RefSeq" id="WP_152808145.1">
    <property type="nucleotide sequence ID" value="NZ_WHNW01000001.1"/>
</dbReference>
<accession>A0A6N7ERJ9</accession>
<dbReference type="EMBL" id="WHNW01000001">
    <property type="protein sequence ID" value="MPV85161.1"/>
    <property type="molecule type" value="Genomic_DNA"/>
</dbReference>
<name>A0A6N7ERJ9_9GAMM</name>
<proteinExistence type="predicted"/>
<feature type="domain" description="ABC transporter substrate-binding protein PnrA-like" evidence="3">
    <location>
        <begin position="38"/>
        <end position="319"/>
    </location>
</feature>
<gene>
    <name evidence="4" type="ORF">GCU85_00240</name>
</gene>
<dbReference type="InterPro" id="IPR028082">
    <property type="entry name" value="Peripla_BP_I"/>
</dbReference>
<dbReference type="PANTHER" id="PTHR43208">
    <property type="entry name" value="ABC TRANSPORTER SUBSTRATE-BINDING PROTEIN"/>
    <property type="match status" value="1"/>
</dbReference>
<dbReference type="InParanoid" id="A0A6N7ERJ9"/>
<evidence type="ECO:0000259" key="3">
    <source>
        <dbReference type="Pfam" id="PF02608"/>
    </source>
</evidence>
<dbReference type="Pfam" id="PF02608">
    <property type="entry name" value="Bmp"/>
    <property type="match status" value="1"/>
</dbReference>
<evidence type="ECO:0000313" key="4">
    <source>
        <dbReference type="EMBL" id="MPV85161.1"/>
    </source>
</evidence>
<evidence type="ECO:0000256" key="2">
    <source>
        <dbReference type="SAM" id="SignalP"/>
    </source>
</evidence>
<reference evidence="4 5" key="1">
    <citation type="submission" date="2019-10" db="EMBL/GenBank/DDBJ databases">
        <title>Cardiobacteriales fam. a chemoheterotrophic member of the order Cardiobacteriales, and proposal of Cardiobacteriales fam. nov.</title>
        <authorList>
            <person name="Wang C."/>
        </authorList>
    </citation>
    <scope>NUCLEOTIDE SEQUENCE [LARGE SCALE GENOMIC DNA]</scope>
    <source>
        <strain evidence="4 5">ML27</strain>
    </source>
</reference>
<dbReference type="GO" id="GO:0005886">
    <property type="term" value="C:plasma membrane"/>
    <property type="evidence" value="ECO:0007669"/>
    <property type="project" value="InterPro"/>
</dbReference>
<dbReference type="Proteomes" id="UP000471298">
    <property type="component" value="Unassembled WGS sequence"/>
</dbReference>
<keyword evidence="1 2" id="KW-0732">Signal</keyword>
<dbReference type="InterPro" id="IPR052910">
    <property type="entry name" value="ABC-Purine-Binding"/>
</dbReference>
<protein>
    <submittedName>
        <fullName evidence="4">BMP family ABC transporter substrate-binding protein</fullName>
    </submittedName>
</protein>
<feature type="signal peptide" evidence="2">
    <location>
        <begin position="1"/>
        <end position="28"/>
    </location>
</feature>
<dbReference type="PANTHER" id="PTHR43208:SF1">
    <property type="entry name" value="ABC TRANSPORTER SUBSTRATE-BINDING PROTEIN"/>
    <property type="match status" value="1"/>
</dbReference>
<dbReference type="SUPFAM" id="SSF53822">
    <property type="entry name" value="Periplasmic binding protein-like I"/>
    <property type="match status" value="1"/>
</dbReference>
<dbReference type="InterPro" id="IPR003760">
    <property type="entry name" value="PnrA-like"/>
</dbReference>
<evidence type="ECO:0000313" key="5">
    <source>
        <dbReference type="Proteomes" id="UP000471298"/>
    </source>
</evidence>
<keyword evidence="5" id="KW-1185">Reference proteome</keyword>
<sequence>MPLNMPLNSLQKILFAMLSSIALTFASATEESVETPLKIGFVYVGPVGDFGWSYQHDQGRQAIEEKFGDRVKTTFIESVKEGADAERVITQLANDGHGLIFTTSFGYMNPTVKVAKRFPDVKFEHATGYKRETNLATYSSRFYEGRYIAGMLAGAMTENNTIGYVASYPIPEVIRGINSTLLGARRVNPAVTIKVVWVNSWYDPAKETEAAQSLVNSGVDILMQHVDSPAVPQTGEKNDIWVVGNATDMREFAPTKQLTAIIDDWDSYYIERVQAALDGTWQNTDTWRGFDATMVELASFNENIPADIVAQAEAVRAEITAKSFHPFTGPIINRDGETVVAAGEILSDEALLKMNYFIDGIEGDLPK</sequence>
<dbReference type="AlphaFoldDB" id="A0A6N7ERJ9"/>
<dbReference type="CDD" id="cd19963">
    <property type="entry name" value="PBP1_BMP-like"/>
    <property type="match status" value="1"/>
</dbReference>
<feature type="chain" id="PRO_5026664044" evidence="2">
    <location>
        <begin position="29"/>
        <end position="367"/>
    </location>
</feature>
<organism evidence="4 5">
    <name type="scientific">Ostreibacterium oceani</name>
    <dbReference type="NCBI Taxonomy" id="2654998"/>
    <lineage>
        <taxon>Bacteria</taxon>
        <taxon>Pseudomonadati</taxon>
        <taxon>Pseudomonadota</taxon>
        <taxon>Gammaproteobacteria</taxon>
        <taxon>Cardiobacteriales</taxon>
        <taxon>Ostreibacteriaceae</taxon>
        <taxon>Ostreibacterium</taxon>
    </lineage>
</organism>